<dbReference type="CDD" id="cd17320">
    <property type="entry name" value="MFS_MdfA_MDR_like"/>
    <property type="match status" value="1"/>
</dbReference>
<protein>
    <recommendedName>
        <fullName evidence="8">Bcr/CflA family efflux transporter</fullName>
    </recommendedName>
</protein>
<evidence type="ECO:0000259" key="9">
    <source>
        <dbReference type="PROSITE" id="PS50850"/>
    </source>
</evidence>
<feature type="transmembrane region" description="Helical" evidence="8">
    <location>
        <begin position="70"/>
        <end position="90"/>
    </location>
</feature>
<keyword evidence="7 8" id="KW-0472">Membrane</keyword>
<comment type="subcellular location">
    <subcellularLocation>
        <location evidence="8">Cell inner membrane</location>
        <topology evidence="8">Multi-pass membrane protein</topology>
    </subcellularLocation>
    <subcellularLocation>
        <location evidence="1">Cell membrane</location>
        <topology evidence="1">Multi-pass membrane protein</topology>
    </subcellularLocation>
</comment>
<feature type="transmembrane region" description="Helical" evidence="8">
    <location>
        <begin position="129"/>
        <end position="151"/>
    </location>
</feature>
<feature type="transmembrane region" description="Helical" evidence="8">
    <location>
        <begin position="364"/>
        <end position="383"/>
    </location>
</feature>
<dbReference type="InterPro" id="IPR011701">
    <property type="entry name" value="MFS"/>
</dbReference>
<feature type="transmembrane region" description="Helical" evidence="8">
    <location>
        <begin position="246"/>
        <end position="267"/>
    </location>
</feature>
<keyword evidence="6 8" id="KW-1133">Transmembrane helix</keyword>
<evidence type="ECO:0000256" key="6">
    <source>
        <dbReference type="ARBA" id="ARBA00022989"/>
    </source>
</evidence>
<feature type="domain" description="Major facilitator superfamily (MFS) profile" evidence="9">
    <location>
        <begin position="1"/>
        <end position="386"/>
    </location>
</feature>
<dbReference type="InterPro" id="IPR020846">
    <property type="entry name" value="MFS_dom"/>
</dbReference>
<feature type="transmembrane region" description="Helical" evidence="8">
    <location>
        <begin position="304"/>
        <end position="326"/>
    </location>
</feature>
<comment type="caution">
    <text evidence="8">Lacks conserved residue(s) required for the propagation of feature annotation.</text>
</comment>
<evidence type="ECO:0000313" key="10">
    <source>
        <dbReference type="EMBL" id="BCX66020.1"/>
    </source>
</evidence>
<organism evidence="10 11">
    <name type="scientific">Pseudomonas izuensis</name>
    <dbReference type="NCBI Taxonomy" id="2684212"/>
    <lineage>
        <taxon>Bacteria</taxon>
        <taxon>Pseudomonadati</taxon>
        <taxon>Pseudomonadota</taxon>
        <taxon>Gammaproteobacteria</taxon>
        <taxon>Pseudomonadales</taxon>
        <taxon>Pseudomonadaceae</taxon>
        <taxon>Pseudomonas</taxon>
    </lineage>
</organism>
<feature type="transmembrane region" description="Helical" evidence="8">
    <location>
        <begin position="338"/>
        <end position="358"/>
    </location>
</feature>
<evidence type="ECO:0000256" key="5">
    <source>
        <dbReference type="ARBA" id="ARBA00022692"/>
    </source>
</evidence>
<evidence type="ECO:0000256" key="2">
    <source>
        <dbReference type="ARBA" id="ARBA00006236"/>
    </source>
</evidence>
<feature type="transmembrane region" description="Helical" evidence="8">
    <location>
        <begin position="96"/>
        <end position="117"/>
    </location>
</feature>
<keyword evidence="8" id="KW-0997">Cell inner membrane</keyword>
<proteinExistence type="inferred from homology"/>
<dbReference type="NCBIfam" id="TIGR00710">
    <property type="entry name" value="efflux_Bcr_CflA"/>
    <property type="match status" value="1"/>
</dbReference>
<dbReference type="PANTHER" id="PTHR23502:SF132">
    <property type="entry name" value="POLYAMINE TRANSPORTER 2-RELATED"/>
    <property type="match status" value="1"/>
</dbReference>
<dbReference type="PROSITE" id="PS50850">
    <property type="entry name" value="MFS"/>
    <property type="match status" value="1"/>
</dbReference>
<accession>A0ABM7RLV9</accession>
<evidence type="ECO:0000256" key="3">
    <source>
        <dbReference type="ARBA" id="ARBA00022448"/>
    </source>
</evidence>
<keyword evidence="4" id="KW-1003">Cell membrane</keyword>
<dbReference type="InterPro" id="IPR036259">
    <property type="entry name" value="MFS_trans_sf"/>
</dbReference>
<dbReference type="Proteomes" id="UP000218595">
    <property type="component" value="Chromosome"/>
</dbReference>
<reference evidence="10 11" key="1">
    <citation type="submission" date="2016-04" db="EMBL/GenBank/DDBJ databases">
        <title>Complete genome sequence of Pseudomonas sp. LAB-08 isolated from TCE contaminated aquifer soil.</title>
        <authorList>
            <person name="Dohra H."/>
            <person name="Suzuki K."/>
            <person name="Fatma A."/>
            <person name="Inuzuka Y."/>
            <person name="Honjo M."/>
            <person name="Tashiro Y."/>
            <person name="Futamata H."/>
        </authorList>
    </citation>
    <scope>NUCLEOTIDE SEQUENCE [LARGE SCALE GENOMIC DNA]</scope>
    <source>
        <strain evidence="10 11">LAB-08</strain>
    </source>
</reference>
<evidence type="ECO:0000256" key="8">
    <source>
        <dbReference type="RuleBase" id="RU365088"/>
    </source>
</evidence>
<feature type="transmembrane region" description="Helical" evidence="8">
    <location>
        <begin position="43"/>
        <end position="63"/>
    </location>
</feature>
<keyword evidence="3 8" id="KW-0813">Transport</keyword>
<feature type="transmembrane region" description="Helical" evidence="8">
    <location>
        <begin position="279"/>
        <end position="298"/>
    </location>
</feature>
<feature type="transmembrane region" description="Helical" evidence="8">
    <location>
        <begin position="207"/>
        <end position="226"/>
    </location>
</feature>
<evidence type="ECO:0000256" key="7">
    <source>
        <dbReference type="ARBA" id="ARBA00023136"/>
    </source>
</evidence>
<dbReference type="SUPFAM" id="SSF103473">
    <property type="entry name" value="MFS general substrate transporter"/>
    <property type="match status" value="1"/>
</dbReference>
<dbReference type="EMBL" id="AP017423">
    <property type="protein sequence ID" value="BCX66020.1"/>
    <property type="molecule type" value="Genomic_DNA"/>
</dbReference>
<evidence type="ECO:0000256" key="4">
    <source>
        <dbReference type="ARBA" id="ARBA00022475"/>
    </source>
</evidence>
<dbReference type="RefSeq" id="WP_096513564.1">
    <property type="nucleotide sequence ID" value="NZ_AP017423.2"/>
</dbReference>
<dbReference type="Pfam" id="PF07690">
    <property type="entry name" value="MFS_1"/>
    <property type="match status" value="1"/>
</dbReference>
<dbReference type="InterPro" id="IPR004812">
    <property type="entry name" value="Efflux_drug-R_Bcr/CmlA"/>
</dbReference>
<evidence type="ECO:0000313" key="11">
    <source>
        <dbReference type="Proteomes" id="UP000218595"/>
    </source>
</evidence>
<name>A0ABM7RLV9_9PSED</name>
<feature type="transmembrane region" description="Helical" evidence="8">
    <location>
        <begin position="157"/>
        <end position="179"/>
    </location>
</feature>
<dbReference type="PANTHER" id="PTHR23502">
    <property type="entry name" value="MAJOR FACILITATOR SUPERFAMILY"/>
    <property type="match status" value="1"/>
</dbReference>
<keyword evidence="5 8" id="KW-0812">Transmembrane</keyword>
<evidence type="ECO:0000256" key="1">
    <source>
        <dbReference type="ARBA" id="ARBA00004651"/>
    </source>
</evidence>
<keyword evidence="11" id="KW-1185">Reference proteome</keyword>
<comment type="similarity">
    <text evidence="2 8">Belongs to the major facilitator superfamily. Bcr/CmlA family.</text>
</comment>
<gene>
    <name evidence="10" type="ORF">LAB08_R06270</name>
</gene>
<sequence length="398" mass="41202">MNFRTILILGALSAFGPLAIDFYLPAFPAMALAFGTDEKHVQLTLAAYFLGLSIGQLAYGPVADRFGRRIPLLTGVGLFTAASLACAYAPNLEWLIGARFTQALGGCAGMVISRAVVSDKCDAVGSAKVFSQLMLVMGLAPILAPMLGGLLVNTTGWQSIFLALTGFSALAGLAVAFGLPESLPAHIPRQPLSGALRQYGRLLKDPVYLGHALTGGIAIAGMFSYIAGSPFVIIKLYGIPAEHFGWFFGANAAGFILVAQVNARLLARRGPAFLLARAVWVYLGAGLTLLAVSALHTAQLWPLLVPLFICIASLGCILPNASACAMNGQGARAGSASAMLGCLQFSVAAGAAALVGVLHDGSAMPMAMVISLCGVLVVSVAMLTRRLQNARALAQAQV</sequence>
<dbReference type="Gene3D" id="1.20.1720.10">
    <property type="entry name" value="Multidrug resistance protein D"/>
    <property type="match status" value="1"/>
</dbReference>